<keyword evidence="1" id="KW-0812">Transmembrane</keyword>
<feature type="transmembrane region" description="Helical" evidence="1">
    <location>
        <begin position="170"/>
        <end position="190"/>
    </location>
</feature>
<comment type="caution">
    <text evidence="2">The sequence shown here is derived from an EMBL/GenBank/DDBJ whole genome shotgun (WGS) entry which is preliminary data.</text>
</comment>
<gene>
    <name evidence="3" type="ORF">TQ35_003510</name>
    <name evidence="2" type="ORF">TQ35_01210</name>
</gene>
<feature type="transmembrane region" description="Helical" evidence="1">
    <location>
        <begin position="135"/>
        <end position="158"/>
    </location>
</feature>
<keyword evidence="1" id="KW-0472">Membrane</keyword>
<evidence type="ECO:0000313" key="2">
    <source>
        <dbReference type="EMBL" id="KJR79542.1"/>
    </source>
</evidence>
<feature type="transmembrane region" description="Helical" evidence="1">
    <location>
        <begin position="32"/>
        <end position="50"/>
    </location>
</feature>
<keyword evidence="1" id="KW-1133">Transmembrane helix</keyword>
<dbReference type="EMBL" id="JZWS01000004">
    <property type="protein sequence ID" value="KJR79542.1"/>
    <property type="molecule type" value="Genomic_DNA"/>
</dbReference>
<reference evidence="3" key="2">
    <citation type="submission" date="2022-05" db="EMBL/GenBank/DDBJ databases">
        <title>Metagenome Sequencing of an Archaeal-Dominated Microbial Community from a Hot Spring at the Los Azufres Geothermal Field, Mexico.</title>
        <authorList>
            <person name="Marin-Paredes R."/>
            <person name="Martinez-Romero E."/>
            <person name="Servin-Garciduenas L.E."/>
        </authorList>
    </citation>
    <scope>NUCLEOTIDE SEQUENCE</scope>
    <source>
        <strain evidence="3">AZ1-454</strain>
    </source>
</reference>
<feature type="transmembrane region" description="Helical" evidence="1">
    <location>
        <begin position="105"/>
        <end position="126"/>
    </location>
</feature>
<dbReference type="AlphaFoldDB" id="A0A0F2LPW0"/>
<proteinExistence type="predicted"/>
<evidence type="ECO:0000256" key="1">
    <source>
        <dbReference type="SAM" id="Phobius"/>
    </source>
</evidence>
<dbReference type="PATRIC" id="fig|1326980.8.peg.1603"/>
<organism evidence="2">
    <name type="scientific">Candidatus Aramenus sulfurataquae</name>
    <dbReference type="NCBI Taxonomy" id="1326980"/>
    <lineage>
        <taxon>Archaea</taxon>
        <taxon>Thermoproteota</taxon>
        <taxon>Thermoprotei</taxon>
        <taxon>Sulfolobales</taxon>
        <taxon>Sulfolobaceae</taxon>
        <taxon>Candidatus Aramenus</taxon>
    </lineage>
</organism>
<dbReference type="EMBL" id="JZWS02000002">
    <property type="protein sequence ID" value="MCL7343624.1"/>
    <property type="molecule type" value="Genomic_DNA"/>
</dbReference>
<protein>
    <recommendedName>
        <fullName evidence="4">DUF1404 domain-containing protein</fullName>
    </recommendedName>
</protein>
<reference evidence="2" key="1">
    <citation type="submission" date="2015-03" db="EMBL/GenBank/DDBJ databases">
        <title>Metagenome Sequencing of an Archaeal-Dominated Microbial Community from a Hot Spring at the Los Azufres Geothermal Field, Mexico.</title>
        <authorList>
            <person name="Servin-Garciduenas L.E."/>
            <person name="Martinez-Romero E."/>
        </authorList>
    </citation>
    <scope>NUCLEOTIDE SEQUENCE [LARGE SCALE GENOMIC DNA]</scope>
    <source>
        <strain evidence="2">AZ1-454</strain>
    </source>
</reference>
<evidence type="ECO:0008006" key="4">
    <source>
        <dbReference type="Google" id="ProtNLM"/>
    </source>
</evidence>
<accession>A0A0F2LPW0</accession>
<feature type="transmembrane region" description="Helical" evidence="1">
    <location>
        <begin position="79"/>
        <end position="99"/>
    </location>
</feature>
<name>A0A0F2LPW0_9CREN</name>
<sequence>MNISTKVAFYLSLILLASSAVTYVVGDPLTRLLSYQGPILGGGVLGWYVLNSSVPKDQVVEVDGSLMPAVSYILRKRTWLAFVAFSVLVIPWLIPPVAVVVEHSIAFSITAFISQLVGGFVLGYFISSLKFMEKVVLFSLGFAGDIFYVMLLYIFSTLFQVSQSVLVNDVLGFIYGIKFTEGIVFAVYVIKKVNAI</sequence>
<evidence type="ECO:0000313" key="3">
    <source>
        <dbReference type="EMBL" id="MCL7343624.1"/>
    </source>
</evidence>